<organism evidence="2 3">
    <name type="scientific">Polypedilum vanderplanki</name>
    <name type="common">Sleeping chironomid midge</name>
    <dbReference type="NCBI Taxonomy" id="319348"/>
    <lineage>
        <taxon>Eukaryota</taxon>
        <taxon>Metazoa</taxon>
        <taxon>Ecdysozoa</taxon>
        <taxon>Arthropoda</taxon>
        <taxon>Hexapoda</taxon>
        <taxon>Insecta</taxon>
        <taxon>Pterygota</taxon>
        <taxon>Neoptera</taxon>
        <taxon>Endopterygota</taxon>
        <taxon>Diptera</taxon>
        <taxon>Nematocera</taxon>
        <taxon>Chironomoidea</taxon>
        <taxon>Chironomidae</taxon>
        <taxon>Chironominae</taxon>
        <taxon>Polypedilum</taxon>
        <taxon>Polypedilum</taxon>
    </lineage>
</organism>
<sequence length="161" mass="18624">MLLKLRRPLEEISDIMPKRMLGEKSKLSITETPSDVKIYEIISEESTPEKTVKKRTIKKRSGKKQELVEIVTVQEENKQPETTVNVTEIETPLEEISDIMPKRMLGEKSKLSITETPSDVKIYEIISEESTPEKTVKKRTIKKRSGKKTRTCRNCYRSGRK</sequence>
<feature type="compositionally biased region" description="Basic residues" evidence="1">
    <location>
        <begin position="136"/>
        <end position="151"/>
    </location>
</feature>
<name>A0A9J6C7U8_POLVA</name>
<comment type="caution">
    <text evidence="2">The sequence shown here is derived from an EMBL/GenBank/DDBJ whole genome shotgun (WGS) entry which is preliminary data.</text>
</comment>
<proteinExistence type="predicted"/>
<accession>A0A9J6C7U8</accession>
<evidence type="ECO:0000256" key="1">
    <source>
        <dbReference type="SAM" id="MobiDB-lite"/>
    </source>
</evidence>
<dbReference type="OrthoDB" id="2152335at2759"/>
<dbReference type="AlphaFoldDB" id="A0A9J6C7U8"/>
<gene>
    <name evidence="2" type="ORF">PVAND_007450</name>
</gene>
<reference evidence="2" key="1">
    <citation type="submission" date="2021-03" db="EMBL/GenBank/DDBJ databases">
        <title>Chromosome level genome of the anhydrobiotic midge Polypedilum vanderplanki.</title>
        <authorList>
            <person name="Yoshida Y."/>
            <person name="Kikawada T."/>
            <person name="Gusev O."/>
        </authorList>
    </citation>
    <scope>NUCLEOTIDE SEQUENCE</scope>
    <source>
        <strain evidence="2">NIAS01</strain>
        <tissue evidence="2">Whole body or cell culture</tissue>
    </source>
</reference>
<evidence type="ECO:0000313" key="3">
    <source>
        <dbReference type="Proteomes" id="UP001107558"/>
    </source>
</evidence>
<evidence type="ECO:0000313" key="2">
    <source>
        <dbReference type="EMBL" id="KAG5677718.1"/>
    </source>
</evidence>
<keyword evidence="3" id="KW-1185">Reference proteome</keyword>
<feature type="region of interest" description="Disordered" evidence="1">
    <location>
        <begin position="135"/>
        <end position="161"/>
    </location>
</feature>
<dbReference type="Proteomes" id="UP001107558">
    <property type="component" value="Chromosome 2"/>
</dbReference>
<protein>
    <submittedName>
        <fullName evidence="2">Uncharacterized protein</fullName>
    </submittedName>
</protein>
<dbReference type="EMBL" id="JADBJN010000002">
    <property type="protein sequence ID" value="KAG5677718.1"/>
    <property type="molecule type" value="Genomic_DNA"/>
</dbReference>